<accession>A0A0M4CYT9</accession>
<feature type="domain" description="Pyrrolo-quinoline quinone repeat" evidence="2">
    <location>
        <begin position="286"/>
        <end position="390"/>
    </location>
</feature>
<evidence type="ECO:0000313" key="4">
    <source>
        <dbReference type="Proteomes" id="UP000057158"/>
    </source>
</evidence>
<dbReference type="InterPro" id="IPR039448">
    <property type="entry name" value="Beta_helix"/>
</dbReference>
<protein>
    <recommendedName>
        <fullName evidence="5">Right handed beta helix domain-containing protein</fullName>
    </recommendedName>
</protein>
<evidence type="ECO:0000259" key="1">
    <source>
        <dbReference type="Pfam" id="PF13229"/>
    </source>
</evidence>
<dbReference type="SUPFAM" id="SSF50998">
    <property type="entry name" value="Quinoprotein alcohol dehydrogenase-like"/>
    <property type="match status" value="2"/>
</dbReference>
<dbReference type="InterPro" id="IPR011050">
    <property type="entry name" value="Pectin_lyase_fold/virulence"/>
</dbReference>
<dbReference type="Pfam" id="PF13360">
    <property type="entry name" value="PQQ_2"/>
    <property type="match status" value="2"/>
</dbReference>
<dbReference type="SMART" id="SM00564">
    <property type="entry name" value="PQQ"/>
    <property type="match status" value="8"/>
</dbReference>
<dbReference type="PANTHER" id="PTHR34512">
    <property type="entry name" value="CELL SURFACE PROTEIN"/>
    <property type="match status" value="1"/>
</dbReference>
<dbReference type="Proteomes" id="UP000057158">
    <property type="component" value="Chromosome"/>
</dbReference>
<dbReference type="InterPro" id="IPR011047">
    <property type="entry name" value="Quinoprotein_ADH-like_sf"/>
</dbReference>
<evidence type="ECO:0000259" key="2">
    <source>
        <dbReference type="Pfam" id="PF13360"/>
    </source>
</evidence>
<dbReference type="PANTHER" id="PTHR34512:SF30">
    <property type="entry name" value="OUTER MEMBRANE PROTEIN ASSEMBLY FACTOR BAMB"/>
    <property type="match status" value="1"/>
</dbReference>
<dbReference type="InterPro" id="IPR012334">
    <property type="entry name" value="Pectin_lyas_fold"/>
</dbReference>
<dbReference type="Gene3D" id="2.130.10.10">
    <property type="entry name" value="YVTN repeat-like/Quinoprotein amine dehydrogenase"/>
    <property type="match status" value="2"/>
</dbReference>
<gene>
    <name evidence="3" type="ORF">DSOUD_2989</name>
</gene>
<dbReference type="InterPro" id="IPR002372">
    <property type="entry name" value="PQQ_rpt_dom"/>
</dbReference>
<name>A0A0M4CYT9_9BACT</name>
<dbReference type="KEGG" id="des:DSOUD_2989"/>
<dbReference type="AlphaFoldDB" id="A0A0M4CYT9"/>
<feature type="domain" description="Right handed beta helix" evidence="1">
    <location>
        <begin position="117"/>
        <end position="221"/>
    </location>
</feature>
<dbReference type="EMBL" id="CP010802">
    <property type="protein sequence ID" value="ALC17716.1"/>
    <property type="molecule type" value="Genomic_DNA"/>
</dbReference>
<organism evidence="3 4">
    <name type="scientific">Desulfuromonas soudanensis</name>
    <dbReference type="NCBI Taxonomy" id="1603606"/>
    <lineage>
        <taxon>Bacteria</taxon>
        <taxon>Pseudomonadati</taxon>
        <taxon>Thermodesulfobacteriota</taxon>
        <taxon>Desulfuromonadia</taxon>
        <taxon>Desulfuromonadales</taxon>
        <taxon>Desulfuromonadaceae</taxon>
        <taxon>Desulfuromonas</taxon>
    </lineage>
</organism>
<dbReference type="STRING" id="1603606.DSOUD_2989"/>
<reference evidence="3 4" key="1">
    <citation type="submission" date="2015-07" db="EMBL/GenBank/DDBJ databases">
        <title>Isolation and Genomic Characterization of a Novel Halophilic Metal-Reducing Deltaproteobacterium from the Deep Subsurface.</title>
        <authorList>
            <person name="Badalamenti J.P."/>
            <person name="Summers Z.M."/>
            <person name="Gralnick J.A."/>
            <person name="Bond D.R."/>
        </authorList>
    </citation>
    <scope>NUCLEOTIDE SEQUENCE [LARGE SCALE GENOMIC DNA]</scope>
    <source>
        <strain evidence="3 4">WTL</strain>
    </source>
</reference>
<sequence length="613" mass="66442">MVKRLLLLLPLVLGGCVGLFGTDRPLLPPAEIHRDTLWQGRILIDGTVKVFKGATLTILPGTEIAFVRRDLDRDGLGDSTLVVEGALHALGTRLQPILFRSASADPRPGDWLELRVDFSRDVHLRYCQIRDSAYTLHAHFTRGLVEDCTIAHNIDGCRLGQATFTIRNCLIEKNQGKGINFRNSEVEVTGNIIRNNGSGIFLFETDRTPSIHGNNIYGNRENFRLGDFFTGDVRLSGNWWGTADPEGVAATIYDRRRDPSIGEVFLEPASAWLPQSGPREALGISEAWRFATGGYVDASPAVSGDLLYLASWDGRIVALDAKGAQRWSKDLGEVVDAAPALSGDTLYCQSWGRQLYALNRHDGALQWRFGYGPSPADDHRQGAPLPVADLLLLPAWNGTLFALEAASGEVRWQYRGRSPLRAVPVFDGDRLYLSGGDGTFSALALDGTLLWSVLLEAPLLAPAALTPAGPVVVTRSGTLVAFDRSGVERWRKELGEPCYYGAPVYSGGDLFLGTAGGTLWKFDAASGATIWSLDTGASIYATPLLIDGRIFIGDNSGSLLVVGADSGDLLATFRAEGEIQGTPALFGKRIVVGSRDHNLYALDLIEIPLETQP</sequence>
<evidence type="ECO:0008006" key="5">
    <source>
        <dbReference type="Google" id="ProtNLM"/>
    </source>
</evidence>
<dbReference type="InterPro" id="IPR018391">
    <property type="entry name" value="PQQ_b-propeller_rpt"/>
</dbReference>
<dbReference type="Gene3D" id="2.160.20.10">
    <property type="entry name" value="Single-stranded right-handed beta-helix, Pectin lyase-like"/>
    <property type="match status" value="1"/>
</dbReference>
<proteinExistence type="predicted"/>
<keyword evidence="4" id="KW-1185">Reference proteome</keyword>
<dbReference type="Pfam" id="PF13229">
    <property type="entry name" value="Beta_helix"/>
    <property type="match status" value="1"/>
</dbReference>
<dbReference type="InterPro" id="IPR015943">
    <property type="entry name" value="WD40/YVTN_repeat-like_dom_sf"/>
</dbReference>
<dbReference type="SUPFAM" id="SSF51126">
    <property type="entry name" value="Pectin lyase-like"/>
    <property type="match status" value="1"/>
</dbReference>
<dbReference type="PROSITE" id="PS51257">
    <property type="entry name" value="PROKAR_LIPOPROTEIN"/>
    <property type="match status" value="1"/>
</dbReference>
<dbReference type="PATRIC" id="fig|1603606.3.peg.3223"/>
<dbReference type="OrthoDB" id="5401272at2"/>
<evidence type="ECO:0000313" key="3">
    <source>
        <dbReference type="EMBL" id="ALC17716.1"/>
    </source>
</evidence>
<dbReference type="Gene3D" id="2.40.128.630">
    <property type="match status" value="1"/>
</dbReference>
<feature type="domain" description="Pyrrolo-quinoline quinone repeat" evidence="2">
    <location>
        <begin position="446"/>
        <end position="537"/>
    </location>
</feature>